<feature type="domain" description="Vanillate O-demethylase oxygenase-like C-terminal catalytic" evidence="2">
    <location>
        <begin position="43"/>
        <end position="238"/>
    </location>
</feature>
<evidence type="ECO:0000313" key="3">
    <source>
        <dbReference type="EMBL" id="MBB1163234.1"/>
    </source>
</evidence>
<dbReference type="GO" id="GO:0051213">
    <property type="term" value="F:dioxygenase activity"/>
    <property type="evidence" value="ECO:0007669"/>
    <property type="project" value="UniProtKB-KW"/>
</dbReference>
<dbReference type="Proteomes" id="UP000586093">
    <property type="component" value="Unassembled WGS sequence"/>
</dbReference>
<keyword evidence="4" id="KW-1185">Reference proteome</keyword>
<organism evidence="3 4">
    <name type="scientific">Aquariibacter albus</name>
    <dbReference type="NCBI Taxonomy" id="2759899"/>
    <lineage>
        <taxon>Bacteria</taxon>
        <taxon>Pseudomonadati</taxon>
        <taxon>Pseudomonadota</taxon>
        <taxon>Betaproteobacteria</taxon>
        <taxon>Burkholderiales</taxon>
        <taxon>Sphaerotilaceae</taxon>
        <taxon>Aquariibacter</taxon>
    </lineage>
</organism>
<name>A0A839HWI7_9BURK</name>
<protein>
    <submittedName>
        <fullName evidence="3">Aromatic ring-hydroxylating dioxygenase subunit alpha</fullName>
    </submittedName>
</protein>
<dbReference type="EMBL" id="JACIVI010000007">
    <property type="protein sequence ID" value="MBB1163234.1"/>
    <property type="molecule type" value="Genomic_DNA"/>
</dbReference>
<proteinExistence type="predicted"/>
<dbReference type="PANTHER" id="PTHR21266:SF60">
    <property type="entry name" value="3-KETOSTEROID-9-ALPHA-MONOOXYGENASE, OXYGENASE COMPONENT"/>
    <property type="match status" value="1"/>
</dbReference>
<dbReference type="Pfam" id="PF19112">
    <property type="entry name" value="VanA_C"/>
    <property type="match status" value="1"/>
</dbReference>
<sequence length="244" mass="26837">ERHGFLWIWMGEPAAARPEALPDFSPLDAGPETGVAHTYMHLKAHYELVSDNVMDLSHVDHVHGEALTTRGQLSPLRPALREGPAEVAARWEWQQTPPLQILAPFLPHPAESARHFIEVSWTPPATLQLSVGVTQQPGPLDLGHCIGQYDLHSATPETADSTHYFFASRRNHLEHDGAFNAAKIQAMHQAFLTEDGPVIEAVHAEMGTADFFSLNPVLMSNDIAPVKVRRLLQKLIAAEAAAAR</sequence>
<keyword evidence="3" id="KW-0223">Dioxygenase</keyword>
<dbReference type="SUPFAM" id="SSF55961">
    <property type="entry name" value="Bet v1-like"/>
    <property type="match status" value="1"/>
</dbReference>
<dbReference type="InterPro" id="IPR050584">
    <property type="entry name" value="Cholesterol_7-desaturase"/>
</dbReference>
<feature type="non-terminal residue" evidence="3">
    <location>
        <position position="1"/>
    </location>
</feature>
<gene>
    <name evidence="3" type="ORF">H4F90_14770</name>
</gene>
<dbReference type="Gene3D" id="3.90.380.10">
    <property type="entry name" value="Naphthalene 1,2-dioxygenase Alpha Subunit, Chain A, domain 1"/>
    <property type="match status" value="1"/>
</dbReference>
<dbReference type="InterPro" id="IPR044043">
    <property type="entry name" value="VanA_C_cat"/>
</dbReference>
<reference evidence="3 4" key="1">
    <citation type="submission" date="2020-08" db="EMBL/GenBank/DDBJ databases">
        <title>Aquariorum lacteus gen. nov., sp. nov., a new member of the family Comamonadaceae, isolated from freshwater aquarium.</title>
        <authorList>
            <person name="Chun S.-J."/>
        </authorList>
    </citation>
    <scope>NUCLEOTIDE SEQUENCE [LARGE SCALE GENOMIC DNA]</scope>
    <source>
        <strain evidence="3 4">SJAQ100</strain>
    </source>
</reference>
<accession>A0A839HWI7</accession>
<dbReference type="RefSeq" id="WP_182665962.1">
    <property type="nucleotide sequence ID" value="NZ_JACIVI010000007.1"/>
</dbReference>
<evidence type="ECO:0000256" key="1">
    <source>
        <dbReference type="ARBA" id="ARBA00023002"/>
    </source>
</evidence>
<dbReference type="AlphaFoldDB" id="A0A839HWI7"/>
<dbReference type="PANTHER" id="PTHR21266">
    <property type="entry name" value="IRON-SULFUR DOMAIN CONTAINING PROTEIN"/>
    <property type="match status" value="1"/>
</dbReference>
<keyword evidence="1" id="KW-0560">Oxidoreductase</keyword>
<comment type="caution">
    <text evidence="3">The sequence shown here is derived from an EMBL/GenBank/DDBJ whole genome shotgun (WGS) entry which is preliminary data.</text>
</comment>
<evidence type="ECO:0000259" key="2">
    <source>
        <dbReference type="Pfam" id="PF19112"/>
    </source>
</evidence>
<evidence type="ECO:0000313" key="4">
    <source>
        <dbReference type="Proteomes" id="UP000586093"/>
    </source>
</evidence>